<dbReference type="GO" id="GO:0005886">
    <property type="term" value="C:plasma membrane"/>
    <property type="evidence" value="ECO:0007669"/>
    <property type="project" value="UniProtKB-SubCell"/>
</dbReference>
<reference evidence="12 13" key="1">
    <citation type="submission" date="2019-12" db="EMBL/GenBank/DDBJ databases">
        <title>Isolation and characterization of three novel carbon monoxide-oxidizing members of Halobacteria from salione crusts and soils.</title>
        <authorList>
            <person name="Myers M.R."/>
            <person name="King G.M."/>
        </authorList>
    </citation>
    <scope>NUCLEOTIDE SEQUENCE [LARGE SCALE GENOMIC DNA]</scope>
    <source>
        <strain evidence="12 13">PCN9</strain>
    </source>
</reference>
<keyword evidence="5" id="KW-0547">Nucleotide-binding</keyword>
<organism evidence="12 13">
    <name type="scientific">Halobacterium bonnevillei</name>
    <dbReference type="NCBI Taxonomy" id="2692200"/>
    <lineage>
        <taxon>Archaea</taxon>
        <taxon>Methanobacteriati</taxon>
        <taxon>Methanobacteriota</taxon>
        <taxon>Stenosarchaea group</taxon>
        <taxon>Halobacteria</taxon>
        <taxon>Halobacteriales</taxon>
        <taxon>Halobacteriaceae</taxon>
        <taxon>Halobacterium</taxon>
    </lineage>
</organism>
<comment type="caution">
    <text evidence="12">The sequence shown here is derived from an EMBL/GenBank/DDBJ whole genome shotgun (WGS) entry which is preliminary data.</text>
</comment>
<dbReference type="InterPro" id="IPR036640">
    <property type="entry name" value="ABC1_TM_sf"/>
</dbReference>
<sequence length="602" mass="66341">MSEEDIPLREKLLAAKEVALYRPKYTVLLVTSSFFSAFLDGVGVSFLIPIIEVAQSGDAAAVDASGLMGLFVDAYQIAGIPFTLEYIIVGVTAVITGRYVLSFVTAWAREYLRADYTRYIRQQIFEHLQTAQIAFIDEVGSDDVLNAAITQTEYAGRSVSKLVRLMQAGLVSVVYLGLAFFLSSYMTIVTIAVLGGITVLIRHILEPGYTVGDRLANANEQIQSIVQTSSQGSRDVRLFSITNELNEQFKQSIDKYFQSLVKLQRNKAAISQLYRLSTALMVFLLIYGAVRFTSLGVGGLGAFLFAMFRLAPRVSNINKHLYQLEGDLPHVIRTHEFMTKLREHQEIDTGREPAPDSVERLAFENVGFAYNSEESVLEDISFNLESGETVALVGESGAGKSTIISLVVRLYDPDEGAIMINDVPLTEIDLNEWRSKLAVVRQNPYIFDESLRYNLTVGNRNASEKEIQRVCDIAQVSEFLSELPKGFNTRLGDDGVQLSGGQRQRVALARALLKDADVLVLDEATSSLDSNIQQLVLEGIREANDDYLTLMISHQISTVKDADLILTIEDGVVTEAGIHETLVSSGGKYNELHLAQSGANSG</sequence>
<dbReference type="FunFam" id="3.40.50.300:FF:000221">
    <property type="entry name" value="Multidrug ABC transporter ATP-binding protein"/>
    <property type="match status" value="1"/>
</dbReference>
<dbReference type="PROSITE" id="PS00211">
    <property type="entry name" value="ABC_TRANSPORTER_1"/>
    <property type="match status" value="1"/>
</dbReference>
<evidence type="ECO:0000256" key="7">
    <source>
        <dbReference type="ARBA" id="ARBA00022989"/>
    </source>
</evidence>
<dbReference type="EMBL" id="WUUU01000001">
    <property type="protein sequence ID" value="MXR19066.1"/>
    <property type="molecule type" value="Genomic_DNA"/>
</dbReference>
<dbReference type="PROSITE" id="PS50893">
    <property type="entry name" value="ABC_TRANSPORTER_2"/>
    <property type="match status" value="1"/>
</dbReference>
<dbReference type="PROSITE" id="PS50929">
    <property type="entry name" value="ABC_TM1F"/>
    <property type="match status" value="1"/>
</dbReference>
<proteinExistence type="predicted"/>
<feature type="domain" description="ABC transmembrane type-1" evidence="11">
    <location>
        <begin position="67"/>
        <end position="326"/>
    </location>
</feature>
<gene>
    <name evidence="12" type="ORF">GRX66_00005</name>
</gene>
<dbReference type="Gene3D" id="1.20.1560.10">
    <property type="entry name" value="ABC transporter type 1, transmembrane domain"/>
    <property type="match status" value="1"/>
</dbReference>
<dbReference type="Gene3D" id="3.40.50.300">
    <property type="entry name" value="P-loop containing nucleotide triphosphate hydrolases"/>
    <property type="match status" value="1"/>
</dbReference>
<accession>A0A6B0SEB7</accession>
<keyword evidence="8 9" id="KW-0472">Membrane</keyword>
<protein>
    <submittedName>
        <fullName evidence="12">ATP-binding cassette domain-containing protein</fullName>
    </submittedName>
</protein>
<dbReference type="InterPro" id="IPR039421">
    <property type="entry name" value="Type_1_exporter"/>
</dbReference>
<keyword evidence="2" id="KW-0813">Transport</keyword>
<evidence type="ECO:0000313" key="12">
    <source>
        <dbReference type="EMBL" id="MXR19066.1"/>
    </source>
</evidence>
<evidence type="ECO:0000313" key="13">
    <source>
        <dbReference type="Proteomes" id="UP000471521"/>
    </source>
</evidence>
<evidence type="ECO:0000256" key="8">
    <source>
        <dbReference type="ARBA" id="ARBA00023136"/>
    </source>
</evidence>
<dbReference type="GO" id="GO:0016887">
    <property type="term" value="F:ATP hydrolysis activity"/>
    <property type="evidence" value="ECO:0007669"/>
    <property type="project" value="InterPro"/>
</dbReference>
<comment type="subcellular location">
    <subcellularLocation>
        <location evidence="1">Cell membrane</location>
        <topology evidence="1">Multi-pass membrane protein</topology>
    </subcellularLocation>
</comment>
<feature type="transmembrane region" description="Helical" evidence="9">
    <location>
        <begin position="188"/>
        <end position="205"/>
    </location>
</feature>
<keyword evidence="6 12" id="KW-0067">ATP-binding</keyword>
<evidence type="ECO:0000256" key="9">
    <source>
        <dbReference type="SAM" id="Phobius"/>
    </source>
</evidence>
<evidence type="ECO:0000256" key="6">
    <source>
        <dbReference type="ARBA" id="ARBA00022840"/>
    </source>
</evidence>
<dbReference type="InterPro" id="IPR003593">
    <property type="entry name" value="AAA+_ATPase"/>
</dbReference>
<dbReference type="GO" id="GO:0015421">
    <property type="term" value="F:ABC-type oligopeptide transporter activity"/>
    <property type="evidence" value="ECO:0007669"/>
    <property type="project" value="TreeGrafter"/>
</dbReference>
<dbReference type="PANTHER" id="PTHR43394:SF1">
    <property type="entry name" value="ATP-BINDING CASSETTE SUB-FAMILY B MEMBER 10, MITOCHONDRIAL"/>
    <property type="match status" value="1"/>
</dbReference>
<keyword evidence="7 9" id="KW-1133">Transmembrane helix</keyword>
<dbReference type="InterPro" id="IPR027417">
    <property type="entry name" value="P-loop_NTPase"/>
</dbReference>
<name>A0A6B0SEB7_9EURY</name>
<feature type="domain" description="ABC transporter" evidence="10">
    <location>
        <begin position="361"/>
        <end position="595"/>
    </location>
</feature>
<dbReference type="GO" id="GO:0005524">
    <property type="term" value="F:ATP binding"/>
    <property type="evidence" value="ECO:0007669"/>
    <property type="project" value="UniProtKB-KW"/>
</dbReference>
<evidence type="ECO:0000256" key="2">
    <source>
        <dbReference type="ARBA" id="ARBA00022448"/>
    </source>
</evidence>
<dbReference type="OrthoDB" id="121502at2157"/>
<dbReference type="InterPro" id="IPR017871">
    <property type="entry name" value="ABC_transporter-like_CS"/>
</dbReference>
<dbReference type="InterPro" id="IPR011527">
    <property type="entry name" value="ABC1_TM_dom"/>
</dbReference>
<evidence type="ECO:0000256" key="4">
    <source>
        <dbReference type="ARBA" id="ARBA00022692"/>
    </source>
</evidence>
<evidence type="ECO:0000256" key="1">
    <source>
        <dbReference type="ARBA" id="ARBA00004651"/>
    </source>
</evidence>
<feature type="transmembrane region" description="Helical" evidence="9">
    <location>
        <begin position="86"/>
        <end position="108"/>
    </location>
</feature>
<dbReference type="AlphaFoldDB" id="A0A6B0SEB7"/>
<keyword evidence="3" id="KW-1003">Cell membrane</keyword>
<evidence type="ECO:0000259" key="10">
    <source>
        <dbReference type="PROSITE" id="PS50893"/>
    </source>
</evidence>
<dbReference type="SUPFAM" id="SSF90123">
    <property type="entry name" value="ABC transporter transmembrane region"/>
    <property type="match status" value="1"/>
</dbReference>
<feature type="transmembrane region" description="Helical" evidence="9">
    <location>
        <begin position="162"/>
        <end position="182"/>
    </location>
</feature>
<evidence type="ECO:0000259" key="11">
    <source>
        <dbReference type="PROSITE" id="PS50929"/>
    </source>
</evidence>
<evidence type="ECO:0000256" key="3">
    <source>
        <dbReference type="ARBA" id="ARBA00022475"/>
    </source>
</evidence>
<keyword evidence="4 9" id="KW-0812">Transmembrane</keyword>
<feature type="transmembrane region" description="Helical" evidence="9">
    <location>
        <begin position="25"/>
        <end position="48"/>
    </location>
</feature>
<evidence type="ECO:0000256" key="5">
    <source>
        <dbReference type="ARBA" id="ARBA00022741"/>
    </source>
</evidence>
<dbReference type="PANTHER" id="PTHR43394">
    <property type="entry name" value="ATP-DEPENDENT PERMEASE MDL1, MITOCHONDRIAL"/>
    <property type="match status" value="1"/>
</dbReference>
<dbReference type="SUPFAM" id="SSF52540">
    <property type="entry name" value="P-loop containing nucleoside triphosphate hydrolases"/>
    <property type="match status" value="1"/>
</dbReference>
<dbReference type="Pfam" id="PF00664">
    <property type="entry name" value="ABC_membrane"/>
    <property type="match status" value="1"/>
</dbReference>
<dbReference type="Proteomes" id="UP000471521">
    <property type="component" value="Unassembled WGS sequence"/>
</dbReference>
<keyword evidence="13" id="KW-1185">Reference proteome</keyword>
<dbReference type="InterPro" id="IPR003439">
    <property type="entry name" value="ABC_transporter-like_ATP-bd"/>
</dbReference>
<dbReference type="RefSeq" id="WP_159524668.1">
    <property type="nucleotide sequence ID" value="NZ_WUUU01000001.1"/>
</dbReference>
<dbReference type="Pfam" id="PF00005">
    <property type="entry name" value="ABC_tran"/>
    <property type="match status" value="1"/>
</dbReference>
<dbReference type="SMART" id="SM00382">
    <property type="entry name" value="AAA"/>
    <property type="match status" value="1"/>
</dbReference>